<evidence type="ECO:0000313" key="2">
    <source>
        <dbReference type="EMBL" id="MBQ0907533.1"/>
    </source>
</evidence>
<dbReference type="Proteomes" id="UP000679008">
    <property type="component" value="Unassembled WGS sequence"/>
</dbReference>
<name>A0ABS5D0I2_9FLAO</name>
<protein>
    <recommendedName>
        <fullName evidence="4">Signal peptidase</fullName>
    </recommendedName>
</protein>
<comment type="caution">
    <text evidence="2">The sequence shown here is derived from an EMBL/GenBank/DDBJ whole genome shotgun (WGS) entry which is preliminary data.</text>
</comment>
<evidence type="ECO:0008006" key="4">
    <source>
        <dbReference type="Google" id="ProtNLM"/>
    </source>
</evidence>
<sequence>MGIMEGKVNKFYFLILIVASFSAAVAQPLIPPPPPGEPEPILSVSQYLDYVALIAVFFGMYILYHHRKNKTL</sequence>
<keyword evidence="3" id="KW-1185">Reference proteome</keyword>
<dbReference type="EMBL" id="JAGPXB010000001">
    <property type="protein sequence ID" value="MBQ0907533.1"/>
    <property type="molecule type" value="Genomic_DNA"/>
</dbReference>
<proteinExistence type="predicted"/>
<keyword evidence="1" id="KW-1133">Transmembrane helix</keyword>
<evidence type="ECO:0000313" key="3">
    <source>
        <dbReference type="Proteomes" id="UP000679008"/>
    </source>
</evidence>
<keyword evidence="1" id="KW-0472">Membrane</keyword>
<organism evidence="2 3">
    <name type="scientific">Flavobacterium erciyesense</name>
    <dbReference type="NCBI Taxonomy" id="2825842"/>
    <lineage>
        <taxon>Bacteria</taxon>
        <taxon>Pseudomonadati</taxon>
        <taxon>Bacteroidota</taxon>
        <taxon>Flavobacteriia</taxon>
        <taxon>Flavobacteriales</taxon>
        <taxon>Flavobacteriaceae</taxon>
        <taxon>Flavobacterium</taxon>
    </lineage>
</organism>
<gene>
    <name evidence="2" type="ORF">KBJ98_02325</name>
</gene>
<dbReference type="RefSeq" id="WP_210788077.1">
    <property type="nucleotide sequence ID" value="NZ_JAGPXB010000001.1"/>
</dbReference>
<reference evidence="2 3" key="1">
    <citation type="submission" date="2021-04" db="EMBL/GenBank/DDBJ databases">
        <title>Description of novel Flavobacterium sp. F-328.</title>
        <authorList>
            <person name="Saticioglu I.B."/>
        </authorList>
    </citation>
    <scope>NUCLEOTIDE SEQUENCE [LARGE SCALE GENOMIC DNA]</scope>
    <source>
        <strain evidence="2 3">F-328</strain>
    </source>
</reference>
<feature type="transmembrane region" description="Helical" evidence="1">
    <location>
        <begin position="50"/>
        <end position="66"/>
    </location>
</feature>
<keyword evidence="1" id="KW-0812">Transmembrane</keyword>
<accession>A0ABS5D0I2</accession>
<evidence type="ECO:0000256" key="1">
    <source>
        <dbReference type="SAM" id="Phobius"/>
    </source>
</evidence>